<gene>
    <name evidence="2" type="ORF">NQF69_12550</name>
</gene>
<keyword evidence="1" id="KW-0812">Transmembrane</keyword>
<reference evidence="2" key="1">
    <citation type="submission" date="2022-07" db="EMBL/GenBank/DDBJ databases">
        <title>Sequence of Pasteurella multocoda 17BRD-035.</title>
        <authorList>
            <person name="Roy Chowdhury P."/>
            <person name="Alhamami T."/>
            <person name="Trott D.J."/>
            <person name="Djordvevic S.P."/>
        </authorList>
    </citation>
    <scope>NUCLEOTIDE SEQUENCE</scope>
    <source>
        <strain evidence="2">17BRD-035</strain>
    </source>
</reference>
<keyword evidence="1" id="KW-1133">Transmembrane helix</keyword>
<dbReference type="EMBL" id="JANIEN010000054">
    <property type="protein sequence ID" value="MDT3453591.1"/>
    <property type="molecule type" value="Genomic_DNA"/>
</dbReference>
<name>A0AAW8VAT4_PASMD</name>
<feature type="transmembrane region" description="Helical" evidence="1">
    <location>
        <begin position="36"/>
        <end position="53"/>
    </location>
</feature>
<dbReference type="AlphaFoldDB" id="A0AAW8VAT4"/>
<keyword evidence="1" id="KW-0472">Membrane</keyword>
<evidence type="ECO:0000313" key="3">
    <source>
        <dbReference type="Proteomes" id="UP001182304"/>
    </source>
</evidence>
<evidence type="ECO:0000256" key="1">
    <source>
        <dbReference type="SAM" id="Phobius"/>
    </source>
</evidence>
<dbReference type="RefSeq" id="WP_115173413.1">
    <property type="nucleotide sequence ID" value="NZ_CP082272.1"/>
</dbReference>
<proteinExistence type="predicted"/>
<feature type="transmembrane region" description="Helical" evidence="1">
    <location>
        <begin position="104"/>
        <end position="124"/>
    </location>
</feature>
<comment type="caution">
    <text evidence="2">The sequence shown here is derived from an EMBL/GenBank/DDBJ whole genome shotgun (WGS) entry which is preliminary data.</text>
</comment>
<evidence type="ECO:0000313" key="2">
    <source>
        <dbReference type="EMBL" id="MDT3453591.1"/>
    </source>
</evidence>
<feature type="transmembrane region" description="Helical" evidence="1">
    <location>
        <begin position="65"/>
        <end position="84"/>
    </location>
</feature>
<sequence length="136" mass="15920">MKIGKLEYALKFIQWCVPFWFYAFVVKSDLDFGWQWKIYTITVLAIAGVYTIIHYKVDLNKIYGYEVYLIFSIITQLTAGALSFDEMKHIGLNFSSDLSIAYEQYFFIKILFNLVGVSLLPVAFDHMMKKYFAKTS</sequence>
<protein>
    <submittedName>
        <fullName evidence="2">Uncharacterized protein</fullName>
    </submittedName>
</protein>
<feature type="transmembrane region" description="Helical" evidence="1">
    <location>
        <begin position="12"/>
        <end position="30"/>
    </location>
</feature>
<organism evidence="2 3">
    <name type="scientific">Pasteurella multocida</name>
    <dbReference type="NCBI Taxonomy" id="747"/>
    <lineage>
        <taxon>Bacteria</taxon>
        <taxon>Pseudomonadati</taxon>
        <taxon>Pseudomonadota</taxon>
        <taxon>Gammaproteobacteria</taxon>
        <taxon>Pasteurellales</taxon>
        <taxon>Pasteurellaceae</taxon>
        <taxon>Pasteurella</taxon>
    </lineage>
</organism>
<dbReference type="Proteomes" id="UP001182304">
    <property type="component" value="Unassembled WGS sequence"/>
</dbReference>
<accession>A0AAW8VAT4</accession>